<dbReference type="PANTHER" id="PTHR10648:SF4">
    <property type="entry name" value="PROTEIN PHOSPHATASE 2 (FORMERLY 2A), REGULATORY SUBUNIT A, BETA ISOFORM-RELATED"/>
    <property type="match status" value="1"/>
</dbReference>
<feature type="repeat" description="HEAT" evidence="3">
    <location>
        <begin position="286"/>
        <end position="324"/>
    </location>
</feature>
<dbReference type="GO" id="GO:0005634">
    <property type="term" value="C:nucleus"/>
    <property type="evidence" value="ECO:0007669"/>
    <property type="project" value="TreeGrafter"/>
</dbReference>
<accession>A0A2T3AN52</accession>
<reference evidence="5 6" key="1">
    <citation type="journal article" date="2018" name="Mycol. Prog.">
        <title>Coniella lustricola, a new species from submerged detritus.</title>
        <authorList>
            <person name="Raudabaugh D.B."/>
            <person name="Iturriaga T."/>
            <person name="Carver A."/>
            <person name="Mondo S."/>
            <person name="Pangilinan J."/>
            <person name="Lipzen A."/>
            <person name="He G."/>
            <person name="Amirebrahimi M."/>
            <person name="Grigoriev I.V."/>
            <person name="Miller A.N."/>
        </authorList>
    </citation>
    <scope>NUCLEOTIDE SEQUENCE [LARGE SCALE GENOMIC DNA]</scope>
    <source>
        <strain evidence="5 6">B22-T-1</strain>
    </source>
</reference>
<evidence type="ECO:0000259" key="4">
    <source>
        <dbReference type="Pfam" id="PF22646"/>
    </source>
</evidence>
<dbReference type="InterPro" id="IPR054573">
    <property type="entry name" value="PP2A/SF3B1-like_HEAT"/>
</dbReference>
<gene>
    <name evidence="5" type="ORF">BD289DRAFT_358606</name>
</gene>
<feature type="repeat" description="HEAT" evidence="3">
    <location>
        <begin position="206"/>
        <end position="244"/>
    </location>
</feature>
<dbReference type="InterPro" id="IPR051023">
    <property type="entry name" value="PP2A_Regulatory_Subunit_A"/>
</dbReference>
<feature type="repeat" description="HEAT" evidence="3">
    <location>
        <begin position="325"/>
        <end position="363"/>
    </location>
</feature>
<proteinExistence type="inferred from homology"/>
<evidence type="ECO:0000256" key="1">
    <source>
        <dbReference type="ARBA" id="ARBA00022737"/>
    </source>
</evidence>
<dbReference type="AlphaFoldDB" id="A0A2T3AN52"/>
<dbReference type="InterPro" id="IPR016024">
    <property type="entry name" value="ARM-type_fold"/>
</dbReference>
<dbReference type="Gene3D" id="1.25.10.10">
    <property type="entry name" value="Leucine-rich Repeat Variant"/>
    <property type="match status" value="1"/>
</dbReference>
<sequence>MADAPNANDELYPIAVLIDELKHDDVILRLNAIRRLSTIALALGAERTRDELIPFLDESVEDEDEVLVALSEELGNFIEYVGGPQWGHVLLSPLENLAAIEEPVVRDKAVESLNKICVDLSSEQVEEYFIPLTIRLSKADWFTSKVSGCGLYTSPYSKVSPPIQSQLRQQFGQLVHDETPMVRRQAATNLAKFVKEMPASIVVEEMIPMFQHLAQDDQDSVRLLTVEVLIAIAEVVPKEQQSSHGVLLTSLRSLIEDKSWRVRYMIADRFEKIAKAVDEEVVARDLVPSFVKLIKDNEAEVRTAIAGQIPGFCALVERTVLLNDIMASIEDLVTDSSQHVRAALGTQISGLAPILGKQETIDHLLPMFLQMLKDEFPEVRLHIISKLELVNQVIGIDLLSQSLLPAIVQLAEDKQWRVRLAIIEYIPLLASQLGVQFFDEKLSGLCMGWLGDTVFSIREAATRNLKKLTEVFGVEWASEAIIPKVMAMGNHPNYLYRMTTCFAITTLASVVSMDVIAKSILPMLDKLVTDEIPNIRFNVAKTYAALLEVMRRLPETGTIYELEKAGETGVVSAQNQTLIQERVMPNLEKLQKDDDVDVRYFATTAAAVATGPLPGGEPMNTSP</sequence>
<comment type="similarity">
    <text evidence="2">Belongs to the phosphatase 2A regulatory subunit A family.</text>
</comment>
<dbReference type="Pfam" id="PF13646">
    <property type="entry name" value="HEAT_2"/>
    <property type="match status" value="1"/>
</dbReference>
<dbReference type="InterPro" id="IPR021133">
    <property type="entry name" value="HEAT_type_2"/>
</dbReference>
<feature type="repeat" description="HEAT" evidence="3">
    <location>
        <begin position="520"/>
        <end position="552"/>
    </location>
</feature>
<dbReference type="GO" id="GO:0019888">
    <property type="term" value="F:protein phosphatase regulator activity"/>
    <property type="evidence" value="ECO:0007669"/>
    <property type="project" value="TreeGrafter"/>
</dbReference>
<evidence type="ECO:0000313" key="5">
    <source>
        <dbReference type="EMBL" id="PSS03875.1"/>
    </source>
</evidence>
<dbReference type="FunFam" id="1.25.10.10:FF:000011">
    <property type="entry name" value="Serine/threonine-protein phosphatase 2A regulatory subunit A alpha isoform"/>
    <property type="match status" value="1"/>
</dbReference>
<dbReference type="STRING" id="2025994.A0A2T3AN52"/>
<evidence type="ECO:0000256" key="2">
    <source>
        <dbReference type="ARBA" id="ARBA00038332"/>
    </source>
</evidence>
<feature type="repeat" description="HEAT" evidence="3">
    <location>
        <begin position="90"/>
        <end position="128"/>
    </location>
</feature>
<dbReference type="EMBL" id="KZ678373">
    <property type="protein sequence ID" value="PSS03875.1"/>
    <property type="molecule type" value="Genomic_DNA"/>
</dbReference>
<feature type="repeat" description="HEAT" evidence="3">
    <location>
        <begin position="247"/>
        <end position="285"/>
    </location>
</feature>
<feature type="repeat" description="HEAT" evidence="3">
    <location>
        <begin position="403"/>
        <end position="441"/>
    </location>
</feature>
<evidence type="ECO:0000256" key="3">
    <source>
        <dbReference type="PROSITE-ProRule" id="PRU00103"/>
    </source>
</evidence>
<dbReference type="Pfam" id="PF22646">
    <property type="entry name" value="PPP2R1A-like_HEAT"/>
    <property type="match status" value="1"/>
</dbReference>
<keyword evidence="1" id="KW-0677">Repeat</keyword>
<dbReference type="OrthoDB" id="340346at2759"/>
<dbReference type="InParanoid" id="A0A2T3AN52"/>
<dbReference type="GO" id="GO:0005829">
    <property type="term" value="C:cytosol"/>
    <property type="evidence" value="ECO:0007669"/>
    <property type="project" value="TreeGrafter"/>
</dbReference>
<protein>
    <submittedName>
        <fullName evidence="5">Armadillo-type protein</fullName>
    </submittedName>
</protein>
<dbReference type="InterPro" id="IPR011989">
    <property type="entry name" value="ARM-like"/>
</dbReference>
<name>A0A2T3AN52_9PEZI</name>
<feature type="domain" description="Phosphatase PP2A regulatory subunit A/Splicing factor 3B subunit 1-like HEAT repeat" evidence="4">
    <location>
        <begin position="280"/>
        <end position="356"/>
    </location>
</feature>
<dbReference type="PROSITE" id="PS50077">
    <property type="entry name" value="HEAT_REPEAT"/>
    <property type="match status" value="8"/>
</dbReference>
<dbReference type="Proteomes" id="UP000241462">
    <property type="component" value="Unassembled WGS sequence"/>
</dbReference>
<dbReference type="SUPFAM" id="SSF48371">
    <property type="entry name" value="ARM repeat"/>
    <property type="match status" value="1"/>
</dbReference>
<keyword evidence="6" id="KW-1185">Reference proteome</keyword>
<dbReference type="GO" id="GO:0000159">
    <property type="term" value="C:protein phosphatase type 2A complex"/>
    <property type="evidence" value="ECO:0007669"/>
    <property type="project" value="TreeGrafter"/>
</dbReference>
<evidence type="ECO:0000313" key="6">
    <source>
        <dbReference type="Proteomes" id="UP000241462"/>
    </source>
</evidence>
<feature type="repeat" description="HEAT" evidence="3">
    <location>
        <begin position="364"/>
        <end position="402"/>
    </location>
</feature>
<dbReference type="PANTHER" id="PTHR10648">
    <property type="entry name" value="SERINE/THREONINE-PROTEIN PHOSPHATASE PP2A 65 KDA REGULATORY SUBUNIT"/>
    <property type="match status" value="1"/>
</dbReference>
<dbReference type="FunCoup" id="A0A2T3AN52">
    <property type="interactions" value="447"/>
</dbReference>
<organism evidence="5 6">
    <name type="scientific">Coniella lustricola</name>
    <dbReference type="NCBI Taxonomy" id="2025994"/>
    <lineage>
        <taxon>Eukaryota</taxon>
        <taxon>Fungi</taxon>
        <taxon>Dikarya</taxon>
        <taxon>Ascomycota</taxon>
        <taxon>Pezizomycotina</taxon>
        <taxon>Sordariomycetes</taxon>
        <taxon>Sordariomycetidae</taxon>
        <taxon>Diaporthales</taxon>
        <taxon>Schizoparmaceae</taxon>
        <taxon>Coniella</taxon>
    </lineage>
</organism>